<feature type="non-terminal residue" evidence="2">
    <location>
        <position position="1"/>
    </location>
</feature>
<feature type="domain" description="Alanyl-tRNA synthetase class IIc N-terminal" evidence="1">
    <location>
        <begin position="22"/>
        <end position="184"/>
    </location>
</feature>
<dbReference type="GO" id="GO:0005737">
    <property type="term" value="C:cytoplasm"/>
    <property type="evidence" value="ECO:0007669"/>
    <property type="project" value="InterPro"/>
</dbReference>
<sequence>QRVCDIVLATIEYHDRQREQAIKSFNKMMSKFGQNKELSAEVIYALEIGTYGSSVPLELIHEQAQANGLTLNIAGYKMLLQNRKTTTPTGPILVTPDVASPLVNELVSRHVPSTNDAFKYHYASVNNDEYDFNLMYQTTSPCSIQGLCCNGEVILRLQEGDQGQIILDRTCFYAESGGQEADRG</sequence>
<dbReference type="EMBL" id="HACG01008897">
    <property type="protein sequence ID" value="CEK55762.1"/>
    <property type="molecule type" value="Transcribed_RNA"/>
</dbReference>
<dbReference type="Pfam" id="PF01411">
    <property type="entry name" value="tRNA-synt_2c"/>
    <property type="match status" value="1"/>
</dbReference>
<reference evidence="2" key="1">
    <citation type="submission" date="2014-12" db="EMBL/GenBank/DDBJ databases">
        <title>Insight into the proteome of Arion vulgaris.</title>
        <authorList>
            <person name="Aradska J."/>
            <person name="Bulat T."/>
            <person name="Smidak R."/>
            <person name="Sarate P."/>
            <person name="Gangsoo J."/>
            <person name="Sialana F."/>
            <person name="Bilban M."/>
            <person name="Lubec G."/>
        </authorList>
    </citation>
    <scope>NUCLEOTIDE SEQUENCE</scope>
    <source>
        <tissue evidence="2">Skin</tissue>
    </source>
</reference>
<dbReference type="SUPFAM" id="SSF101353">
    <property type="entry name" value="Putative anticodon-binding domain of alanyl-tRNA synthetase (AlaRS)"/>
    <property type="match status" value="1"/>
</dbReference>
<dbReference type="GO" id="GO:0005524">
    <property type="term" value="F:ATP binding"/>
    <property type="evidence" value="ECO:0007669"/>
    <property type="project" value="InterPro"/>
</dbReference>
<dbReference type="InterPro" id="IPR009000">
    <property type="entry name" value="Transl_B-barrel_sf"/>
</dbReference>
<name>A0A0B6YHT7_9EUPU</name>
<dbReference type="AlphaFoldDB" id="A0A0B6YHT7"/>
<dbReference type="Gene3D" id="2.40.30.130">
    <property type="match status" value="1"/>
</dbReference>
<gene>
    <name evidence="2" type="primary">ORF25972</name>
</gene>
<dbReference type="GO" id="GO:0004813">
    <property type="term" value="F:alanine-tRNA ligase activity"/>
    <property type="evidence" value="ECO:0007669"/>
    <property type="project" value="InterPro"/>
</dbReference>
<dbReference type="InterPro" id="IPR018164">
    <property type="entry name" value="Ala-tRNA-synth_IIc_N"/>
</dbReference>
<dbReference type="GO" id="GO:0002161">
    <property type="term" value="F:aminoacyl-tRNA deacylase activity"/>
    <property type="evidence" value="ECO:0007669"/>
    <property type="project" value="TreeGrafter"/>
</dbReference>
<dbReference type="InterPro" id="IPR050058">
    <property type="entry name" value="Ala-tRNA_ligase"/>
</dbReference>
<dbReference type="InterPro" id="IPR018162">
    <property type="entry name" value="Ala-tRNA-ligase_IIc_anticod-bd"/>
</dbReference>
<dbReference type="PANTHER" id="PTHR11777:SF9">
    <property type="entry name" value="ALANINE--TRNA LIGASE, CYTOPLASMIC"/>
    <property type="match status" value="1"/>
</dbReference>
<dbReference type="PANTHER" id="PTHR11777">
    <property type="entry name" value="ALANYL-TRNA SYNTHETASE"/>
    <property type="match status" value="1"/>
</dbReference>
<evidence type="ECO:0000259" key="1">
    <source>
        <dbReference type="Pfam" id="PF01411"/>
    </source>
</evidence>
<feature type="non-terminal residue" evidence="2">
    <location>
        <position position="184"/>
    </location>
</feature>
<proteinExistence type="predicted"/>
<dbReference type="SUPFAM" id="SSF50447">
    <property type="entry name" value="Translation proteins"/>
    <property type="match status" value="1"/>
</dbReference>
<dbReference type="GO" id="GO:0006419">
    <property type="term" value="P:alanyl-tRNA aminoacylation"/>
    <property type="evidence" value="ECO:0007669"/>
    <property type="project" value="InterPro"/>
</dbReference>
<accession>A0A0B6YHT7</accession>
<evidence type="ECO:0000313" key="2">
    <source>
        <dbReference type="EMBL" id="CEK55762.1"/>
    </source>
</evidence>
<protein>
    <recommendedName>
        <fullName evidence="1">Alanyl-tRNA synthetase class IIc N-terminal domain-containing protein</fullName>
    </recommendedName>
</protein>
<organism evidence="2">
    <name type="scientific">Arion vulgaris</name>
    <dbReference type="NCBI Taxonomy" id="1028688"/>
    <lineage>
        <taxon>Eukaryota</taxon>
        <taxon>Metazoa</taxon>
        <taxon>Spiralia</taxon>
        <taxon>Lophotrochozoa</taxon>
        <taxon>Mollusca</taxon>
        <taxon>Gastropoda</taxon>
        <taxon>Heterobranchia</taxon>
        <taxon>Euthyneura</taxon>
        <taxon>Panpulmonata</taxon>
        <taxon>Eupulmonata</taxon>
        <taxon>Stylommatophora</taxon>
        <taxon>Helicina</taxon>
        <taxon>Arionoidea</taxon>
        <taxon>Arionidae</taxon>
        <taxon>Arion</taxon>
    </lineage>
</organism>